<reference evidence="1 2" key="1">
    <citation type="submission" date="2018-04" db="EMBL/GenBank/DDBJ databases">
        <title>Genomic Encyclopedia of Archaeal and Bacterial Type Strains, Phase II (KMG-II): from individual species to whole genera.</title>
        <authorList>
            <person name="Goeker M."/>
        </authorList>
    </citation>
    <scope>NUCLEOTIDE SEQUENCE [LARGE SCALE GENOMIC DNA]</scope>
    <source>
        <strain evidence="1 2">DSM 29329</strain>
    </source>
</reference>
<accession>A0A2T6AW50</accession>
<comment type="caution">
    <text evidence="1">The sequence shown here is derived from an EMBL/GenBank/DDBJ whole genome shotgun (WGS) entry which is preliminary data.</text>
</comment>
<evidence type="ECO:0000313" key="2">
    <source>
        <dbReference type="Proteomes" id="UP000244069"/>
    </source>
</evidence>
<gene>
    <name evidence="1" type="ORF">C8N44_11042</name>
</gene>
<dbReference type="Proteomes" id="UP000244069">
    <property type="component" value="Unassembled WGS sequence"/>
</dbReference>
<organism evidence="1 2">
    <name type="scientific">Allosediminivita pacifica</name>
    <dbReference type="NCBI Taxonomy" id="1267769"/>
    <lineage>
        <taxon>Bacteria</taxon>
        <taxon>Pseudomonadati</taxon>
        <taxon>Pseudomonadota</taxon>
        <taxon>Alphaproteobacteria</taxon>
        <taxon>Rhodobacterales</taxon>
        <taxon>Paracoccaceae</taxon>
        <taxon>Allosediminivita</taxon>
    </lineage>
</organism>
<sequence length="109" mass="10307">MELGRKECLDAGLGAIALAGAAVAAAGVALGSAPAEAGKPVLVVAPPWSDGAVAISIAAGGRPVGPYAAAFGALAVFDGTVPVPVLMARGAWAVRGGEALAAICGVTSE</sequence>
<name>A0A2T6AW50_9RHOB</name>
<proteinExistence type="predicted"/>
<protein>
    <submittedName>
        <fullName evidence="1">Uncharacterized protein</fullName>
    </submittedName>
</protein>
<evidence type="ECO:0000313" key="1">
    <source>
        <dbReference type="EMBL" id="PTX48043.1"/>
    </source>
</evidence>
<dbReference type="EMBL" id="QBKN01000010">
    <property type="protein sequence ID" value="PTX48043.1"/>
    <property type="molecule type" value="Genomic_DNA"/>
</dbReference>
<keyword evidence="2" id="KW-1185">Reference proteome</keyword>
<dbReference type="OrthoDB" id="7866935at2"/>
<dbReference type="RefSeq" id="WP_107975960.1">
    <property type="nucleotide sequence ID" value="NZ_BMEZ01000012.1"/>
</dbReference>
<dbReference type="AlphaFoldDB" id="A0A2T6AW50"/>